<keyword evidence="16" id="KW-1185">Reference proteome</keyword>
<dbReference type="EMBL" id="JAUTBB010000001">
    <property type="protein sequence ID" value="MDQ1120132.1"/>
    <property type="molecule type" value="Genomic_DNA"/>
</dbReference>
<dbReference type="Pfam" id="PF06429">
    <property type="entry name" value="Flg_bbr_C"/>
    <property type="match status" value="1"/>
</dbReference>
<dbReference type="Pfam" id="PF00460">
    <property type="entry name" value="Flg_bb_rod"/>
    <property type="match status" value="1"/>
</dbReference>
<proteinExistence type="inferred from homology"/>
<dbReference type="InterPro" id="IPR001444">
    <property type="entry name" value="Flag_bb_rod_N"/>
</dbReference>
<evidence type="ECO:0000256" key="4">
    <source>
        <dbReference type="ARBA" id="ARBA00025933"/>
    </source>
</evidence>
<evidence type="ECO:0000313" key="16">
    <source>
        <dbReference type="Proteomes" id="UP000293089"/>
    </source>
</evidence>
<dbReference type="GeneID" id="93827933"/>
<feature type="domain" description="Flagellar hook protein FlgE/F/G-like D1" evidence="9">
    <location>
        <begin position="96"/>
        <end position="159"/>
    </location>
</feature>
<dbReference type="InterPro" id="IPR010930">
    <property type="entry name" value="Flg_bb/hook_C_dom"/>
</dbReference>
<sequence>MTQALWIAKTGLDAQQTRMAVISNNLANINTTGFKRDRANFEDLLYQTQRQPGGATSEQTMLPSGMSTGTGVRVATTAKSFTQGNLSQTGNALDVAINGRGFFEVLLPDGSSAYTRDGAFQVNAENEVVTNEGYPVQPGLQIPEGAQSITIGSDGTVSVQLAGQAAATQVGQLTVTDFVNPAGLQSKGGNLYTETGASGPAQTGTPGENGAGLLIQGSLEGSNVNSVEELVSMIETQRAYETNAKAISTVDSMLGFLNQNL</sequence>
<feature type="domain" description="Flagellar basal-body/hook protein C-terminal" evidence="8">
    <location>
        <begin position="216"/>
        <end position="259"/>
    </location>
</feature>
<comment type="subunit">
    <text evidence="4 5">The basal body constitutes a major portion of the flagellar organelle and consists of four rings (L,P,S, and M) mounted on a central rod. The rod consists of about 26 subunits of FlgG in the distal portion, and FlgB, FlgC and FlgF are thought to build up the proximal portion of the rod with about 6 subunits each.</text>
</comment>
<dbReference type="PANTHER" id="PTHR30435:SF19">
    <property type="entry name" value="FLAGELLAR BASAL-BODY ROD PROTEIN FLGG"/>
    <property type="match status" value="1"/>
</dbReference>
<dbReference type="InterPro" id="IPR020013">
    <property type="entry name" value="Flagellar_FlgE/F/G"/>
</dbReference>
<dbReference type="EMBL" id="SHME01000001">
    <property type="protein sequence ID" value="TAA22444.1"/>
    <property type="molecule type" value="Genomic_DNA"/>
</dbReference>
<dbReference type="GO" id="GO:0071978">
    <property type="term" value="P:bacterial-type flagellum-dependent swarming motility"/>
    <property type="evidence" value="ECO:0007669"/>
    <property type="project" value="TreeGrafter"/>
</dbReference>
<reference evidence="14 15" key="1">
    <citation type="submission" date="2019-02" db="EMBL/GenBank/DDBJ databases">
        <title>WGS of Pseudoxanthomonas species novum from clinical isolates.</title>
        <authorList>
            <person name="Bernier A.-M."/>
            <person name="Bernard K."/>
            <person name="Vachon A."/>
        </authorList>
    </citation>
    <scope>NUCLEOTIDE SEQUENCE [LARGE SCALE GENOMIC DNA]</scope>
    <source>
        <strain evidence="16">NML 170316</strain>
        <strain evidence="13 15">NML140781</strain>
        <strain evidence="11">NML170316</strain>
        <strain evidence="12 14">NML171202</strain>
    </source>
</reference>
<dbReference type="Proteomes" id="UP000293089">
    <property type="component" value="Unassembled WGS sequence"/>
</dbReference>
<keyword evidence="13" id="KW-0969">Cilium</keyword>
<organism evidence="13 15">
    <name type="scientific">Pseudoxanthomonas winnipegensis</name>
    <dbReference type="NCBI Taxonomy" id="2480810"/>
    <lineage>
        <taxon>Bacteria</taxon>
        <taxon>Pseudomonadati</taxon>
        <taxon>Pseudomonadota</taxon>
        <taxon>Gammaproteobacteria</taxon>
        <taxon>Lysobacterales</taxon>
        <taxon>Lysobacteraceae</taxon>
        <taxon>Pseudoxanthomonas</taxon>
    </lineage>
</organism>
<dbReference type="NCBIfam" id="TIGR02490">
    <property type="entry name" value="flgF"/>
    <property type="match status" value="1"/>
</dbReference>
<dbReference type="GO" id="GO:0009426">
    <property type="term" value="C:bacterial-type flagellum basal body, distal rod"/>
    <property type="evidence" value="ECO:0007669"/>
    <property type="project" value="UniProtKB-UniRule"/>
</dbReference>
<dbReference type="RefSeq" id="WP_130515592.1">
    <property type="nucleotide sequence ID" value="NZ_CAWZZE010000032.1"/>
</dbReference>
<comment type="subcellular location">
    <subcellularLocation>
        <location evidence="1 5">Bacterial flagellum basal body</location>
    </subcellularLocation>
</comment>
<dbReference type="PROSITE" id="PS00588">
    <property type="entry name" value="FLAGELLA_BB_ROD"/>
    <property type="match status" value="1"/>
</dbReference>
<accession>A0A4Q9TD40</accession>
<accession>A0A4Q8LPW1</accession>
<dbReference type="Proteomes" id="UP000292087">
    <property type="component" value="Unassembled WGS sequence"/>
</dbReference>
<reference evidence="10" key="2">
    <citation type="submission" date="2023-07" db="EMBL/GenBank/DDBJ databases">
        <title>Functional and genomic diversity of the sorghum phyllosphere microbiome.</title>
        <authorList>
            <person name="Shade A."/>
        </authorList>
    </citation>
    <scope>NUCLEOTIDE SEQUENCE</scope>
    <source>
        <strain evidence="10">SORGH_AS_0908</strain>
    </source>
</reference>
<evidence type="ECO:0000313" key="15">
    <source>
        <dbReference type="Proteomes" id="UP000292087"/>
    </source>
</evidence>
<dbReference type="InterPro" id="IPR012834">
    <property type="entry name" value="FlgG_G_neg"/>
</dbReference>
<evidence type="ECO:0000313" key="14">
    <source>
        <dbReference type="Proteomes" id="UP000291286"/>
    </source>
</evidence>
<comment type="subunit">
    <text evidence="5">The basal body constitutes a major portion of the flagellar organelle and consists of five rings (E,L,P,S, and M) mounted on a central rod. The rod consists of about 26 subunits of FlgG in the distal portion, and FlgB, FlgC and FlgF are thought to build up the proximal portion of the rod with about 6 subunits each.</text>
</comment>
<dbReference type="NCBIfam" id="TIGR02488">
    <property type="entry name" value="flgG_G_neg"/>
    <property type="match status" value="1"/>
</dbReference>
<name>A0A4Q9TD40_9GAMM</name>
<evidence type="ECO:0000313" key="13">
    <source>
        <dbReference type="EMBL" id="TAA35461.1"/>
    </source>
</evidence>
<protein>
    <recommendedName>
        <fullName evidence="5">Flagellar basal-body rod protein FlgF</fullName>
    </recommendedName>
    <alternativeName>
        <fullName evidence="5">Distal rod protein</fullName>
    </alternativeName>
    <alternativeName>
        <fullName evidence="5">Flagellar basal-body rod protein FlgG</fullName>
    </alternativeName>
</protein>
<dbReference type="PANTHER" id="PTHR30435">
    <property type="entry name" value="FLAGELLAR PROTEIN"/>
    <property type="match status" value="1"/>
</dbReference>
<dbReference type="EMBL" id="SHMF01000002">
    <property type="protein sequence ID" value="TAA35461.1"/>
    <property type="molecule type" value="Genomic_DNA"/>
</dbReference>
<dbReference type="Pfam" id="PF22692">
    <property type="entry name" value="LlgE_F_G_D1"/>
    <property type="match status" value="1"/>
</dbReference>
<dbReference type="AlphaFoldDB" id="A0A4Q9TD40"/>
<evidence type="ECO:0000256" key="1">
    <source>
        <dbReference type="ARBA" id="ARBA00004117"/>
    </source>
</evidence>
<keyword evidence="13" id="KW-0966">Cell projection</keyword>
<dbReference type="InterPro" id="IPR053967">
    <property type="entry name" value="LlgE_F_G-like_D1"/>
</dbReference>
<dbReference type="Proteomes" id="UP001234354">
    <property type="component" value="Unassembled WGS sequence"/>
</dbReference>
<accession>A0A4Q8LUC8</accession>
<keyword evidence="3 5" id="KW-0975">Bacterial flagellum</keyword>
<evidence type="ECO:0000256" key="2">
    <source>
        <dbReference type="ARBA" id="ARBA00009677"/>
    </source>
</evidence>
<comment type="similarity">
    <text evidence="2 5">Belongs to the flagella basal body rod proteins family.</text>
</comment>
<dbReference type="NCBIfam" id="TIGR03506">
    <property type="entry name" value="FlgEFG_subfam"/>
    <property type="match status" value="2"/>
</dbReference>
<dbReference type="InterPro" id="IPR012836">
    <property type="entry name" value="FlgF"/>
</dbReference>
<dbReference type="InterPro" id="IPR019776">
    <property type="entry name" value="Flagellar_basal_body_rod_CS"/>
</dbReference>
<keyword evidence="13" id="KW-0282">Flagellum</keyword>
<evidence type="ECO:0000256" key="3">
    <source>
        <dbReference type="ARBA" id="ARBA00023143"/>
    </source>
</evidence>
<evidence type="ECO:0000313" key="11">
    <source>
        <dbReference type="EMBL" id="TAA22444.1"/>
    </source>
</evidence>
<dbReference type="Proteomes" id="UP000291286">
    <property type="component" value="Unassembled WGS sequence"/>
</dbReference>
<comment type="caution">
    <text evidence="13">The sequence shown here is derived from an EMBL/GenBank/DDBJ whole genome shotgun (WGS) entry which is preliminary data.</text>
</comment>
<evidence type="ECO:0000259" key="8">
    <source>
        <dbReference type="Pfam" id="PF06429"/>
    </source>
</evidence>
<evidence type="ECO:0000313" key="12">
    <source>
        <dbReference type="EMBL" id="TAA33257.1"/>
    </source>
</evidence>
<dbReference type="EMBL" id="SHMB01000001">
    <property type="protein sequence ID" value="TAA33257.1"/>
    <property type="molecule type" value="Genomic_DNA"/>
</dbReference>
<evidence type="ECO:0000256" key="6">
    <source>
        <dbReference type="SAM" id="MobiDB-lite"/>
    </source>
</evidence>
<evidence type="ECO:0000256" key="5">
    <source>
        <dbReference type="RuleBase" id="RU362116"/>
    </source>
</evidence>
<feature type="region of interest" description="Disordered" evidence="6">
    <location>
        <begin position="50"/>
        <end position="69"/>
    </location>
</feature>
<feature type="domain" description="Flagellar basal body rod protein N-terminal" evidence="7">
    <location>
        <begin position="7"/>
        <end position="35"/>
    </location>
</feature>
<dbReference type="SUPFAM" id="SSF117143">
    <property type="entry name" value="Flagellar hook protein flgE"/>
    <property type="match status" value="1"/>
</dbReference>
<evidence type="ECO:0000313" key="10">
    <source>
        <dbReference type="EMBL" id="MDQ1120132.1"/>
    </source>
</evidence>
<gene>
    <name evidence="13" type="primary">flgG</name>
    <name evidence="13" type="ORF">EA656_07130</name>
    <name evidence="11" type="ORF">EA658_02300</name>
    <name evidence="12" type="ORF">EA661_03060</name>
    <name evidence="10" type="ORF">QE383_002440</name>
</gene>
<dbReference type="InterPro" id="IPR037925">
    <property type="entry name" value="FlgE/F/G-like"/>
</dbReference>
<evidence type="ECO:0000259" key="7">
    <source>
        <dbReference type="Pfam" id="PF00460"/>
    </source>
</evidence>
<evidence type="ECO:0000259" key="9">
    <source>
        <dbReference type="Pfam" id="PF22692"/>
    </source>
</evidence>